<name>A0A7S4V173_9DINO</name>
<evidence type="ECO:0000313" key="1">
    <source>
        <dbReference type="EMBL" id="CAE4584037.1"/>
    </source>
</evidence>
<proteinExistence type="predicted"/>
<gene>
    <name evidence="1" type="ORF">AMON00008_LOCUS20660</name>
</gene>
<evidence type="ECO:0008006" key="2">
    <source>
        <dbReference type="Google" id="ProtNLM"/>
    </source>
</evidence>
<organism evidence="1">
    <name type="scientific">Alexandrium monilatum</name>
    <dbReference type="NCBI Taxonomy" id="311494"/>
    <lineage>
        <taxon>Eukaryota</taxon>
        <taxon>Sar</taxon>
        <taxon>Alveolata</taxon>
        <taxon>Dinophyceae</taxon>
        <taxon>Gonyaulacales</taxon>
        <taxon>Pyrocystaceae</taxon>
        <taxon>Alexandrium</taxon>
    </lineage>
</organism>
<reference evidence="1" key="1">
    <citation type="submission" date="2021-01" db="EMBL/GenBank/DDBJ databases">
        <authorList>
            <person name="Corre E."/>
            <person name="Pelletier E."/>
            <person name="Niang G."/>
            <person name="Scheremetjew M."/>
            <person name="Finn R."/>
            <person name="Kale V."/>
            <person name="Holt S."/>
            <person name="Cochrane G."/>
            <person name="Meng A."/>
            <person name="Brown T."/>
            <person name="Cohen L."/>
        </authorList>
    </citation>
    <scope>NUCLEOTIDE SEQUENCE</scope>
    <source>
        <strain evidence="1">CCMP3105</strain>
    </source>
</reference>
<accession>A0A7S4V173</accession>
<sequence>MRRGPALLMYTDLEADDIVATACLLQHLGSTPPVIVFTCDTKEKDVGTVFAKKLTMATAALGEEFAKELLVVSGEGLAPPPDAYASQRCNMEVAAERTLERASAGQGLELLIAFIAPGWGNVAKLLAALKKRPDWEAVARRTQVTLYSGSFNIRGMTKEDVAALAELIQIIGCKLQDNAHFTWTRKDVLPELRDMPSLMPDLAELLAKENPHLLAAWRTFGTEFYAHLIAPRHKKLWAKDTALTDEEKAAFDAASALYDAGDVVGYCKGILQHDAMFKKVTHFKRNSIRCFATGVLDGPLCDCLVFLTRWVEKHAPHLITFGNTGTWDVDFEKGFTGIKEEGGLCRALQPMLVDQPPREAARTLADAVLDTLSAAVACGDGRTASAPPKARKCLAKICDLVCRRQPAPSRGR</sequence>
<protein>
    <recommendedName>
        <fullName evidence="2">Inosine/uridine-preferring nucleoside hydrolase domain-containing protein</fullName>
    </recommendedName>
</protein>
<dbReference type="EMBL" id="HBNR01030292">
    <property type="protein sequence ID" value="CAE4584037.1"/>
    <property type="molecule type" value="Transcribed_RNA"/>
</dbReference>
<dbReference type="AlphaFoldDB" id="A0A7S4V173"/>